<accession>A0A9U8E8G0</accession>
<dbReference type="Pfam" id="PF21599">
    <property type="entry name" value="ZSWIM3_N"/>
    <property type="match status" value="1"/>
</dbReference>
<dbReference type="InterPro" id="IPR014878">
    <property type="entry name" value="THAP4-like_heme-bd"/>
</dbReference>
<protein>
    <submittedName>
        <fullName evidence="6 7">Uncharacterized protein LOC106063474</fullName>
    </submittedName>
</protein>
<dbReference type="RefSeq" id="XP_013077304.2">
    <property type="nucleotide sequence ID" value="XM_013221850.2"/>
</dbReference>
<evidence type="ECO:0000259" key="3">
    <source>
        <dbReference type="Pfam" id="PF08768"/>
    </source>
</evidence>
<evidence type="ECO:0000313" key="6">
    <source>
        <dbReference type="RefSeq" id="XP_013077304.2"/>
    </source>
</evidence>
<dbReference type="AlphaFoldDB" id="A0A9U8E8G0"/>
<feature type="compositionally biased region" description="Low complexity" evidence="2">
    <location>
        <begin position="371"/>
        <end position="380"/>
    </location>
</feature>
<feature type="domain" description="ZSWIM3 N-terminal" evidence="4">
    <location>
        <begin position="3"/>
        <end position="113"/>
    </location>
</feature>
<dbReference type="RefSeq" id="XP_055869004.1">
    <property type="nucleotide sequence ID" value="XM_056013029.1"/>
</dbReference>
<dbReference type="Pfam" id="PF08768">
    <property type="entry name" value="THAP4_heme-bd"/>
    <property type="match status" value="1"/>
</dbReference>
<dbReference type="InterPro" id="IPR048325">
    <property type="entry name" value="ZSWIM3_N"/>
</dbReference>
<dbReference type="CDD" id="cd07828">
    <property type="entry name" value="lipocalin_heme-bd-THAP4-like"/>
    <property type="match status" value="1"/>
</dbReference>
<sequence length="629" mass="71824">MAIEVGAEFNTYEDLTNAIKAYEAANFVNLIIRDTRRVESAAKRNQRKCYNAAIKYSDISYCCTYGGKKYVSHSTGKRIHKTIKQSCPFSLKVRATVDGQRLFVREMSSLHNHEISEAEFRLHPKQRKLDIDSQEEIANLLSMEPDKKLLRDRLMQITGKVILMKDIHNIKTRLVNQKQKSPADKISLISKEDTLANNSTIELGEADIQQSSGVQHQVHSLCDVHLPLQNSSHLTIGDQHDVIDQQNQNDSPAERLCYIETQSYQQSSDSYSVNIQQYPTGSVYELTPHPYTVSIPVMQGNNILPSIEEINAHDITSTNTFQHWTAVEEIGRTTLHAGNYQTISTLTFSEHQNDLLSNEPQTLPSITVKFPSSDSSSSPSTNQPAYHEYAQGPQTQKLKKHRRREQSNNNEKKKKKKSAVQTDKDNLVKKYFQQATVNLFFNKRLKTPGNRFQKSLRQETQGGAPKMSESQYHEMLKPLSWLFGKWQSEAGKGEYPTISDFTYGEEAEFTPIGMKPMIEYKFYSWKPENKMQLHRETGFIRIKPETNHIAFMAAHNLGVVEIQEGEVQGQELTVQTTSLGRTSFNKPPEVKSVRRTLKRTGNELEQVMSMETNKTAMTQHLKITFKKVN</sequence>
<evidence type="ECO:0000256" key="1">
    <source>
        <dbReference type="ARBA" id="ARBA00036993"/>
    </source>
</evidence>
<dbReference type="SUPFAM" id="SSF50814">
    <property type="entry name" value="Lipocalins"/>
    <property type="match status" value="1"/>
</dbReference>
<organism evidence="5 6">
    <name type="scientific">Biomphalaria glabrata</name>
    <name type="common">Bloodfluke planorb</name>
    <name type="synonym">Freshwater snail</name>
    <dbReference type="NCBI Taxonomy" id="6526"/>
    <lineage>
        <taxon>Eukaryota</taxon>
        <taxon>Metazoa</taxon>
        <taxon>Spiralia</taxon>
        <taxon>Lophotrochozoa</taxon>
        <taxon>Mollusca</taxon>
        <taxon>Gastropoda</taxon>
        <taxon>Heterobranchia</taxon>
        <taxon>Euthyneura</taxon>
        <taxon>Panpulmonata</taxon>
        <taxon>Hygrophila</taxon>
        <taxon>Lymnaeoidea</taxon>
        <taxon>Planorbidae</taxon>
        <taxon>Biomphalaria</taxon>
    </lineage>
</organism>
<dbReference type="InterPro" id="IPR012674">
    <property type="entry name" value="Calycin"/>
</dbReference>
<evidence type="ECO:0000313" key="7">
    <source>
        <dbReference type="RefSeq" id="XP_055869004.1"/>
    </source>
</evidence>
<dbReference type="OrthoDB" id="58529at2759"/>
<feature type="domain" description="THAP4-like heme-binding" evidence="3">
    <location>
        <begin position="476"/>
        <end position="627"/>
    </location>
</feature>
<dbReference type="PANTHER" id="PTHR15854:SF4">
    <property type="entry name" value="PEROXYNITRITE ISOMERASE THAP4"/>
    <property type="match status" value="1"/>
</dbReference>
<evidence type="ECO:0000259" key="4">
    <source>
        <dbReference type="Pfam" id="PF21599"/>
    </source>
</evidence>
<comment type="catalytic activity">
    <reaction evidence="1">
        <text>peroxynitrite = nitrate</text>
        <dbReference type="Rhea" id="RHEA:63116"/>
        <dbReference type="ChEBI" id="CHEBI:17632"/>
        <dbReference type="ChEBI" id="CHEBI:25941"/>
    </reaction>
    <physiologicalReaction direction="left-to-right" evidence="1">
        <dbReference type="Rhea" id="RHEA:63117"/>
    </physiologicalReaction>
</comment>
<reference evidence="6 7" key="1">
    <citation type="submission" date="2025-04" db="UniProtKB">
        <authorList>
            <consortium name="RefSeq"/>
        </authorList>
    </citation>
    <scope>IDENTIFICATION</scope>
</reference>
<dbReference type="PANTHER" id="PTHR15854">
    <property type="entry name" value="THAP4 PROTEIN"/>
    <property type="match status" value="1"/>
</dbReference>
<dbReference type="GO" id="GO:0008289">
    <property type="term" value="F:lipid binding"/>
    <property type="evidence" value="ECO:0007669"/>
    <property type="project" value="UniProtKB-KW"/>
</dbReference>
<proteinExistence type="predicted"/>
<evidence type="ECO:0000256" key="2">
    <source>
        <dbReference type="SAM" id="MobiDB-lite"/>
    </source>
</evidence>
<gene>
    <name evidence="6 7" type="primary">LOC106063474</name>
</gene>
<name>A0A9U8E8G0_BIOGL</name>
<dbReference type="Proteomes" id="UP001165740">
    <property type="component" value="Chromosome 15"/>
</dbReference>
<evidence type="ECO:0000313" key="5">
    <source>
        <dbReference type="Proteomes" id="UP001165740"/>
    </source>
</evidence>
<keyword evidence="5" id="KW-1185">Reference proteome</keyword>
<dbReference type="Gene3D" id="2.40.128.20">
    <property type="match status" value="1"/>
</dbReference>
<dbReference type="GeneID" id="106063474"/>
<dbReference type="InterPro" id="IPR045165">
    <property type="entry name" value="Nitrobindin"/>
</dbReference>
<dbReference type="OMA" id="MFMETEN"/>
<feature type="region of interest" description="Disordered" evidence="2">
    <location>
        <begin position="364"/>
        <end position="421"/>
    </location>
</feature>